<comment type="caution">
    <text evidence="2">The sequence shown here is derived from an EMBL/GenBank/DDBJ whole genome shotgun (WGS) entry which is preliminary data.</text>
</comment>
<dbReference type="Proteomes" id="UP000796880">
    <property type="component" value="Unassembled WGS sequence"/>
</dbReference>
<proteinExistence type="predicted"/>
<evidence type="ECO:0000313" key="2">
    <source>
        <dbReference type="EMBL" id="KAF3453913.1"/>
    </source>
</evidence>
<protein>
    <submittedName>
        <fullName evidence="2">Uncharacterized protein</fullName>
    </submittedName>
</protein>
<accession>A0A8K0HLR7</accession>
<evidence type="ECO:0000313" key="3">
    <source>
        <dbReference type="Proteomes" id="UP000796880"/>
    </source>
</evidence>
<name>A0A8K0HLR7_9ROSA</name>
<keyword evidence="3" id="KW-1185">Reference proteome</keyword>
<feature type="compositionally biased region" description="Low complexity" evidence="1">
    <location>
        <begin position="125"/>
        <end position="134"/>
    </location>
</feature>
<sequence>MRTYGPTSAMFTNEIDIIMRNMVSQPLIGWGDAKDDDRKIAYKSLLATSICSKVLGKTVGTISGSGPATCKSYSNTYTALSSQFMQELEMLTQRVNKKDNAITELTQLLEEQALLIQSLVTRMNTSQYPSTNPTNNPPSPLPSNGATII</sequence>
<reference evidence="2" key="1">
    <citation type="submission" date="2020-03" db="EMBL/GenBank/DDBJ databases">
        <title>A high-quality chromosome-level genome assembly of a woody plant with both climbing and erect habits, Rhamnella rubrinervis.</title>
        <authorList>
            <person name="Lu Z."/>
            <person name="Yang Y."/>
            <person name="Zhu X."/>
            <person name="Sun Y."/>
        </authorList>
    </citation>
    <scope>NUCLEOTIDE SEQUENCE</scope>
    <source>
        <strain evidence="2">BYM</strain>
        <tissue evidence="2">Leaf</tissue>
    </source>
</reference>
<gene>
    <name evidence="2" type="ORF">FNV43_RR04354</name>
</gene>
<dbReference type="AlphaFoldDB" id="A0A8K0HLR7"/>
<feature type="region of interest" description="Disordered" evidence="1">
    <location>
        <begin position="125"/>
        <end position="149"/>
    </location>
</feature>
<organism evidence="2 3">
    <name type="scientific">Rhamnella rubrinervis</name>
    <dbReference type="NCBI Taxonomy" id="2594499"/>
    <lineage>
        <taxon>Eukaryota</taxon>
        <taxon>Viridiplantae</taxon>
        <taxon>Streptophyta</taxon>
        <taxon>Embryophyta</taxon>
        <taxon>Tracheophyta</taxon>
        <taxon>Spermatophyta</taxon>
        <taxon>Magnoliopsida</taxon>
        <taxon>eudicotyledons</taxon>
        <taxon>Gunneridae</taxon>
        <taxon>Pentapetalae</taxon>
        <taxon>rosids</taxon>
        <taxon>fabids</taxon>
        <taxon>Rosales</taxon>
        <taxon>Rhamnaceae</taxon>
        <taxon>rhamnoid group</taxon>
        <taxon>Rhamneae</taxon>
        <taxon>Rhamnella</taxon>
    </lineage>
</organism>
<evidence type="ECO:0000256" key="1">
    <source>
        <dbReference type="SAM" id="MobiDB-lite"/>
    </source>
</evidence>
<dbReference type="EMBL" id="VOIH02000002">
    <property type="protein sequence ID" value="KAF3453913.1"/>
    <property type="molecule type" value="Genomic_DNA"/>
</dbReference>